<dbReference type="EMBL" id="CP045110">
    <property type="protein sequence ID" value="QFQ04847.1"/>
    <property type="molecule type" value="Genomic_DNA"/>
</dbReference>
<dbReference type="RefSeq" id="WP_000026345.1">
    <property type="nucleotide sequence ID" value="NZ_CP058289.1"/>
</dbReference>
<accession>A0ABX6CE74</accession>
<organism evidence="1 2">
    <name type="scientific">Acinetobacter baumannii (strain ATCC 19606 / DSM 30007 / JCM 6841 / CCUG 19606 / CIP 70.34 / NBRC 109757 / NCIMB 12457 / NCTC 12156 / 81)</name>
    <dbReference type="NCBI Taxonomy" id="575584"/>
    <lineage>
        <taxon>Bacteria</taxon>
        <taxon>Pseudomonadati</taxon>
        <taxon>Pseudomonadota</taxon>
        <taxon>Gammaproteobacteria</taxon>
        <taxon>Moraxellales</taxon>
        <taxon>Moraxellaceae</taxon>
        <taxon>Acinetobacter</taxon>
        <taxon>Acinetobacter calcoaceticus/baumannii complex</taxon>
    </lineage>
</organism>
<evidence type="ECO:0008006" key="3">
    <source>
        <dbReference type="Google" id="ProtNLM"/>
    </source>
</evidence>
<dbReference type="Proteomes" id="UP000498640">
    <property type="component" value="Chromosome"/>
</dbReference>
<dbReference type="NCBIfam" id="NF033832">
    <property type="entry name" value="sce7726_fam"/>
    <property type="match status" value="1"/>
</dbReference>
<proteinExistence type="predicted"/>
<reference evidence="1 2" key="2">
    <citation type="journal article" date="2020" name="Microorganisms">
        <title>Analysis of Complete Genome Sequence of Acinetobacter baumannii Strain ATCC 19606 Reveals Novel Mobile Genetic Elements and Novel Prophage.</title>
        <authorList>
            <person name="Hamidian M."/>
            <person name="Blasco L."/>
            <person name="Tillman L.N."/>
            <person name="To J."/>
            <person name="Tomas M."/>
            <person name="Myers G.S.A."/>
        </authorList>
    </citation>
    <scope>NUCLEOTIDE SEQUENCE [LARGE SCALE GENOMIC DNA]</scope>
    <source>
        <strain evidence="2">ATCC 19606 / DSM 30007 / JCM 6841 / CCUG 19606 / CIP 70.34 / NBRC 109757 / NCIMB 12457 / NCTC 12156 / 81</strain>
    </source>
</reference>
<keyword evidence="2" id="KW-1185">Reference proteome</keyword>
<evidence type="ECO:0000313" key="2">
    <source>
        <dbReference type="Proteomes" id="UP000498640"/>
    </source>
</evidence>
<reference evidence="2" key="1">
    <citation type="submission" date="2019-10" db="EMBL/GenBank/DDBJ databases">
        <title>Acinetobacter baumannii strain ATCC 19606 complete genome sequence.</title>
        <authorList>
            <person name="Tillman L.N."/>
            <person name="Kenyon J."/>
            <person name="To J."/>
            <person name="Hamidian M."/>
        </authorList>
    </citation>
    <scope>NUCLEOTIDE SEQUENCE [LARGE SCALE GENOMIC DNA]</scope>
    <source>
        <strain evidence="2">ATCC 19606 / DSM 30007 / JCM 6841 / CCUG 19606 / CIP 70.34 / NBRC 109757 / NCIMB 12457 / NCTC 12156 / 81</strain>
    </source>
</reference>
<evidence type="ECO:0000313" key="1">
    <source>
        <dbReference type="EMBL" id="QFQ04847.1"/>
    </source>
</evidence>
<dbReference type="GeneID" id="92893344"/>
<protein>
    <recommendedName>
        <fullName evidence="3">Sce7726 family protein</fullName>
    </recommendedName>
</protein>
<dbReference type="InterPro" id="IPR047729">
    <property type="entry name" value="Sce7726-like"/>
</dbReference>
<name>A0ABX6CE74_ACIB2</name>
<sequence>MSINKMLDKDVRLAVKNKVLKDHINDPSTLVIDELGLDYGRNRIDIAVVNGELHGYELKSDSDTLKRLPSQAICYSAVMDKVTLVVGEKHAKEAIEMVPNWWGIKVAVKGKKGGIHLGTFRRNKKNTEINPMEVLKLIWKEEALELLSNYEEVDWKIKKLQKKAIYQLIIDNLSIDEIRDSVRSILKARVAWRFD</sequence>
<gene>
    <name evidence="1" type="ORF">FQU82_01415</name>
</gene>